<proteinExistence type="inferred from homology"/>
<dbReference type="GO" id="GO:0015288">
    <property type="term" value="F:porin activity"/>
    <property type="evidence" value="ECO:0007669"/>
    <property type="project" value="TreeGrafter"/>
</dbReference>
<keyword evidence="4" id="KW-1134">Transmembrane beta strand</keyword>
<evidence type="ECO:0000256" key="3">
    <source>
        <dbReference type="ARBA" id="ARBA00022448"/>
    </source>
</evidence>
<evidence type="ECO:0000256" key="5">
    <source>
        <dbReference type="ARBA" id="ARBA00022692"/>
    </source>
</evidence>
<feature type="chain" id="PRO_5007573930" description="Transporter" evidence="8">
    <location>
        <begin position="23"/>
        <end position="497"/>
    </location>
</feature>
<evidence type="ECO:0000256" key="6">
    <source>
        <dbReference type="ARBA" id="ARBA00023136"/>
    </source>
</evidence>
<keyword evidence="8" id="KW-0732">Signal</keyword>
<dbReference type="AlphaFoldDB" id="A0A150WZF4"/>
<keyword evidence="6" id="KW-0472">Membrane</keyword>
<keyword evidence="7" id="KW-0998">Cell outer membrane</keyword>
<comment type="subcellular location">
    <subcellularLocation>
        <location evidence="1">Cell outer membrane</location>
    </subcellularLocation>
</comment>
<organism evidence="9 10">
    <name type="scientific">Roseivirga spongicola</name>
    <dbReference type="NCBI Taxonomy" id="333140"/>
    <lineage>
        <taxon>Bacteria</taxon>
        <taxon>Pseudomonadati</taxon>
        <taxon>Bacteroidota</taxon>
        <taxon>Cytophagia</taxon>
        <taxon>Cytophagales</taxon>
        <taxon>Roseivirgaceae</taxon>
        <taxon>Roseivirga</taxon>
    </lineage>
</organism>
<dbReference type="Gene3D" id="1.20.1600.10">
    <property type="entry name" value="Outer membrane efflux proteins (OEP)"/>
    <property type="match status" value="1"/>
</dbReference>
<accession>A0A150WZF4</accession>
<keyword evidence="5" id="KW-0812">Transmembrane</keyword>
<dbReference type="GO" id="GO:0015562">
    <property type="term" value="F:efflux transmembrane transporter activity"/>
    <property type="evidence" value="ECO:0007669"/>
    <property type="project" value="InterPro"/>
</dbReference>
<sequence length="497" mass="57385">MLNNLKYLVLLCLGLSINLVHAQEQISVTSIDEIVEPADSVQIFALEDYVKIILANHPVVKQADLMPENARQEIRLAKGAFDPKLTSNWDVKNYKDTEYYDIFNTTLKVPLWFPIDPKISVDRNRGYYLNPERNISEDEDFRQVTAGVSLPVGRGLFIDQRRAAVQQAELFAQITEAERIKMINKVLLSAVKAYWDWYYNYFEFRFVDQSLTISEEIYRRVKLDFEFGEVAAVDTVQAAITFQNRSADRQAALIGFKRAGLVLSNYLWGENEEPLEIQDNVAPIWGVAFQQPAEQLDSLMLFAVENHPELQKYSLKLDQLGVDERLAKENLKPRVDLNYNLINSPINYNGEFSDIDLGNNYKFGLEVEFPLFLRKERAKLKQTRIKIDQTGLESRFVQQEIVNEIEGAYFEMVNGQQMLSFLETSVSNYQRLLEAELLNLTLGESDLFKINFQQDKLLEARIKLIKQQVSIEKAKLELLWAAGKPYLDFNYTPANQN</sequence>
<feature type="signal peptide" evidence="8">
    <location>
        <begin position="1"/>
        <end position="22"/>
    </location>
</feature>
<dbReference type="Pfam" id="PF02321">
    <property type="entry name" value="OEP"/>
    <property type="match status" value="1"/>
</dbReference>
<dbReference type="InterPro" id="IPR003423">
    <property type="entry name" value="OMP_efflux"/>
</dbReference>
<evidence type="ECO:0000256" key="8">
    <source>
        <dbReference type="SAM" id="SignalP"/>
    </source>
</evidence>
<comment type="caution">
    <text evidence="9">The sequence shown here is derived from an EMBL/GenBank/DDBJ whole genome shotgun (WGS) entry which is preliminary data.</text>
</comment>
<dbReference type="STRING" id="333140.AWW68_17795"/>
<name>A0A150WZF4_9BACT</name>
<dbReference type="SUPFAM" id="SSF56954">
    <property type="entry name" value="Outer membrane efflux proteins (OEP)"/>
    <property type="match status" value="1"/>
</dbReference>
<dbReference type="GO" id="GO:1990281">
    <property type="term" value="C:efflux pump complex"/>
    <property type="evidence" value="ECO:0007669"/>
    <property type="project" value="TreeGrafter"/>
</dbReference>
<evidence type="ECO:0000256" key="7">
    <source>
        <dbReference type="ARBA" id="ARBA00023237"/>
    </source>
</evidence>
<keyword evidence="10" id="KW-1185">Reference proteome</keyword>
<keyword evidence="3" id="KW-0813">Transport</keyword>
<dbReference type="Proteomes" id="UP000075606">
    <property type="component" value="Unassembled WGS sequence"/>
</dbReference>
<dbReference type="GO" id="GO:0009279">
    <property type="term" value="C:cell outer membrane"/>
    <property type="evidence" value="ECO:0007669"/>
    <property type="project" value="UniProtKB-SubCell"/>
</dbReference>
<dbReference type="InterPro" id="IPR051906">
    <property type="entry name" value="TolC-like"/>
</dbReference>
<dbReference type="PANTHER" id="PTHR30026">
    <property type="entry name" value="OUTER MEMBRANE PROTEIN TOLC"/>
    <property type="match status" value="1"/>
</dbReference>
<gene>
    <name evidence="9" type="ORF">AWW68_17795</name>
</gene>
<evidence type="ECO:0008006" key="11">
    <source>
        <dbReference type="Google" id="ProtNLM"/>
    </source>
</evidence>
<dbReference type="PANTHER" id="PTHR30026:SF20">
    <property type="entry name" value="OUTER MEMBRANE PROTEIN TOLC"/>
    <property type="match status" value="1"/>
</dbReference>
<evidence type="ECO:0000313" key="9">
    <source>
        <dbReference type="EMBL" id="KYG71870.1"/>
    </source>
</evidence>
<dbReference type="EMBL" id="LRPC01000031">
    <property type="protein sequence ID" value="KYG71870.1"/>
    <property type="molecule type" value="Genomic_DNA"/>
</dbReference>
<evidence type="ECO:0000313" key="10">
    <source>
        <dbReference type="Proteomes" id="UP000075606"/>
    </source>
</evidence>
<comment type="similarity">
    <text evidence="2">Belongs to the outer membrane factor (OMF) (TC 1.B.17) family.</text>
</comment>
<protein>
    <recommendedName>
        <fullName evidence="11">Transporter</fullName>
    </recommendedName>
</protein>
<dbReference type="RefSeq" id="WP_068224936.1">
    <property type="nucleotide sequence ID" value="NZ_LRPC01000031.1"/>
</dbReference>
<evidence type="ECO:0000256" key="4">
    <source>
        <dbReference type="ARBA" id="ARBA00022452"/>
    </source>
</evidence>
<evidence type="ECO:0000256" key="2">
    <source>
        <dbReference type="ARBA" id="ARBA00007613"/>
    </source>
</evidence>
<evidence type="ECO:0000256" key="1">
    <source>
        <dbReference type="ARBA" id="ARBA00004442"/>
    </source>
</evidence>
<reference evidence="9 10" key="1">
    <citation type="submission" date="2016-01" db="EMBL/GenBank/DDBJ databases">
        <title>Genome sequencing of Roseivirga spongicola UST030701-084.</title>
        <authorList>
            <person name="Selvaratnam C."/>
            <person name="Thevarajoo S."/>
            <person name="Goh K.M."/>
            <person name="Ee R."/>
            <person name="Chan K.-G."/>
            <person name="Chong C.S."/>
        </authorList>
    </citation>
    <scope>NUCLEOTIDE SEQUENCE [LARGE SCALE GENOMIC DNA]</scope>
    <source>
        <strain evidence="9 10">UST030701-084</strain>
    </source>
</reference>